<evidence type="ECO:0000313" key="1">
    <source>
        <dbReference type="EMBL" id="KAB7506409.1"/>
    </source>
</evidence>
<protein>
    <submittedName>
        <fullName evidence="1">Uncharacterized protein</fullName>
    </submittedName>
</protein>
<comment type="caution">
    <text evidence="1">The sequence shown here is derived from an EMBL/GenBank/DDBJ whole genome shotgun (WGS) entry which is preliminary data.</text>
</comment>
<reference evidence="1 2" key="1">
    <citation type="journal article" date="2019" name="PLoS Biol.">
        <title>Sex chromosomes control vertical transmission of feminizing Wolbachia symbionts in an isopod.</title>
        <authorList>
            <person name="Becking T."/>
            <person name="Chebbi M.A."/>
            <person name="Giraud I."/>
            <person name="Moumen B."/>
            <person name="Laverre T."/>
            <person name="Caubet Y."/>
            <person name="Peccoud J."/>
            <person name="Gilbert C."/>
            <person name="Cordaux R."/>
        </authorList>
    </citation>
    <scope>NUCLEOTIDE SEQUENCE [LARGE SCALE GENOMIC DNA]</scope>
    <source>
        <strain evidence="1">ANa2</strain>
        <tissue evidence="1">Whole body excluding digestive tract and cuticle</tissue>
    </source>
</reference>
<dbReference type="EMBL" id="SEYY01000830">
    <property type="protein sequence ID" value="KAB7506409.1"/>
    <property type="molecule type" value="Genomic_DNA"/>
</dbReference>
<dbReference type="AlphaFoldDB" id="A0A5N5TJS4"/>
<sequence>MTDVYLIHNNYNKYFTSSKANIPSLLWLACLWDSNSTEGLKFKVFRWNHQEFKND</sequence>
<keyword evidence="2" id="KW-1185">Reference proteome</keyword>
<proteinExistence type="predicted"/>
<gene>
    <name evidence="1" type="ORF">Anas_04335</name>
</gene>
<accession>A0A5N5TJS4</accession>
<name>A0A5N5TJS4_9CRUS</name>
<evidence type="ECO:0000313" key="2">
    <source>
        <dbReference type="Proteomes" id="UP000326759"/>
    </source>
</evidence>
<organism evidence="1 2">
    <name type="scientific">Armadillidium nasatum</name>
    <dbReference type="NCBI Taxonomy" id="96803"/>
    <lineage>
        <taxon>Eukaryota</taxon>
        <taxon>Metazoa</taxon>
        <taxon>Ecdysozoa</taxon>
        <taxon>Arthropoda</taxon>
        <taxon>Crustacea</taxon>
        <taxon>Multicrustacea</taxon>
        <taxon>Malacostraca</taxon>
        <taxon>Eumalacostraca</taxon>
        <taxon>Peracarida</taxon>
        <taxon>Isopoda</taxon>
        <taxon>Oniscidea</taxon>
        <taxon>Crinocheta</taxon>
        <taxon>Armadillidiidae</taxon>
        <taxon>Armadillidium</taxon>
    </lineage>
</organism>
<dbReference type="Proteomes" id="UP000326759">
    <property type="component" value="Unassembled WGS sequence"/>
</dbReference>